<dbReference type="InterPro" id="IPR050325">
    <property type="entry name" value="Prot/Nucl_acid_deglycase"/>
</dbReference>
<reference evidence="2 3" key="3">
    <citation type="journal article" date="2011" name="J. Bacteriol.">
        <title>Genome sequences of Mycoplasma alligatoris A21JP2T and Mycoplasma crocodyli MP145T.</title>
        <authorList>
            <person name="Brown D.R."/>
            <person name="Farmerie W.G."/>
            <person name="May M."/>
            <person name="Benders G.A."/>
            <person name="Durkin A.S."/>
            <person name="Hlavinka K."/>
            <person name="Hostetler J."/>
            <person name="Jackson J."/>
            <person name="Johnson J."/>
            <person name="Miller R.H."/>
            <person name="Paralanov V."/>
            <person name="Radune D."/>
            <person name="Szczypinski B."/>
            <person name="Glass J.I."/>
        </authorList>
    </citation>
    <scope>NUCLEOTIDE SEQUENCE [LARGE SCALE GENOMIC DNA]</scope>
    <source>
        <strain evidence="3">ATCC 51981 / MP145</strain>
    </source>
</reference>
<evidence type="ECO:0000259" key="1">
    <source>
        <dbReference type="Pfam" id="PF01965"/>
    </source>
</evidence>
<name>D5E4L4_MYCCM</name>
<keyword evidence="2" id="KW-0378">Hydrolase</keyword>
<sequence length="181" mass="20363">MNILVLLHDKFNDVEFTGFMACLIRSGKVKGIQYYNPTLKQVTGQFGLTHLKINDKFQYELYDAIFIPGGPAAQDLREDKKSLEIVKKFYLDKKYVYAICDAPNALYENDIFDEDVRYSSYPMPNLVASRNRTEAMVTVGGDHLITGRCAMSGVELGIAAVKQLFGEETAKMVELGMRGNN</sequence>
<dbReference type="KEGG" id="mcd:MCRO_0023"/>
<reference key="2">
    <citation type="submission" date="2010-03" db="EMBL/GenBank/DDBJ databases">
        <authorList>
            <person name="Ma Z."/>
            <person name="Wang X."/>
            <person name="Liu H."/>
        </authorList>
    </citation>
    <scope>NUCLEOTIDE SEQUENCE</scope>
    <source>
        <strain>MP145</strain>
    </source>
</reference>
<evidence type="ECO:0000313" key="3">
    <source>
        <dbReference type="Proteomes" id="UP000001845"/>
    </source>
</evidence>
<dbReference type="AlphaFoldDB" id="D5E4L4"/>
<gene>
    <name evidence="2" type="ordered locus">MCRO_0023</name>
</gene>
<accession>D5E4L4</accession>
<keyword evidence="3" id="KW-1185">Reference proteome</keyword>
<dbReference type="InterPro" id="IPR029062">
    <property type="entry name" value="Class_I_gatase-like"/>
</dbReference>
<feature type="domain" description="DJ-1/PfpI" evidence="1">
    <location>
        <begin position="2"/>
        <end position="162"/>
    </location>
</feature>
<dbReference type="Proteomes" id="UP000001845">
    <property type="component" value="Chromosome"/>
</dbReference>
<protein>
    <submittedName>
        <fullName evidence="2">Putative intracellular protease/amidase (Putative glutaminase)</fullName>
    </submittedName>
</protein>
<dbReference type="EMBL" id="CP001991">
    <property type="protein sequence ID" value="ADE19386.1"/>
    <property type="molecule type" value="Genomic_DNA"/>
</dbReference>
<dbReference type="STRING" id="512564.MCRO_0023"/>
<organism evidence="2 3">
    <name type="scientific">Mycoplasma crocodyli (strain ATCC 51981 / MP145)</name>
    <dbReference type="NCBI Taxonomy" id="512564"/>
    <lineage>
        <taxon>Bacteria</taxon>
        <taxon>Bacillati</taxon>
        <taxon>Mycoplasmatota</taxon>
        <taxon>Mollicutes</taxon>
        <taxon>Mycoplasmataceae</taxon>
        <taxon>Mycoplasma</taxon>
    </lineage>
</organism>
<proteinExistence type="predicted"/>
<dbReference type="PANTHER" id="PTHR48094:SF12">
    <property type="entry name" value="PARKINSON DISEASE PROTEIN 7 HOMOLOG"/>
    <property type="match status" value="1"/>
</dbReference>
<dbReference type="InterPro" id="IPR002818">
    <property type="entry name" value="DJ-1/PfpI"/>
</dbReference>
<dbReference type="Gene3D" id="3.40.50.880">
    <property type="match status" value="1"/>
</dbReference>
<keyword evidence="2" id="KW-0645">Protease</keyword>
<dbReference type="GO" id="GO:0005737">
    <property type="term" value="C:cytoplasm"/>
    <property type="evidence" value="ECO:0007669"/>
    <property type="project" value="TreeGrafter"/>
</dbReference>
<dbReference type="OrthoDB" id="9800516at2"/>
<reference evidence="3" key="1">
    <citation type="submission" date="2010-03" db="EMBL/GenBank/DDBJ databases">
        <title>The complete genome of Mycoplasma crocodyli MP145.</title>
        <authorList>
            <person name="Glass J.I."/>
            <person name="Durkin A.S."/>
            <person name="Hostetler J."/>
            <person name="Jackson J."/>
            <person name="Johnson J."/>
            <person name="May M.A."/>
            <person name="Paralanov V."/>
            <person name="Radune D."/>
            <person name="Szczypinski B."/>
            <person name="Brown D.R."/>
        </authorList>
    </citation>
    <scope>NUCLEOTIDE SEQUENCE [LARGE SCALE GENOMIC DNA]</scope>
    <source>
        <strain evidence="3">ATCC 51981 / MP145</strain>
    </source>
</reference>
<dbReference type="GO" id="GO:0008233">
    <property type="term" value="F:peptidase activity"/>
    <property type="evidence" value="ECO:0007669"/>
    <property type="project" value="UniProtKB-KW"/>
</dbReference>
<dbReference type="SUPFAM" id="SSF52317">
    <property type="entry name" value="Class I glutamine amidotransferase-like"/>
    <property type="match status" value="1"/>
</dbReference>
<dbReference type="Pfam" id="PF01965">
    <property type="entry name" value="DJ-1_PfpI"/>
    <property type="match status" value="1"/>
</dbReference>
<dbReference type="RefSeq" id="WP_013054163.1">
    <property type="nucleotide sequence ID" value="NC_014014.1"/>
</dbReference>
<dbReference type="GO" id="GO:0006508">
    <property type="term" value="P:proteolysis"/>
    <property type="evidence" value="ECO:0007669"/>
    <property type="project" value="UniProtKB-KW"/>
</dbReference>
<evidence type="ECO:0000313" key="2">
    <source>
        <dbReference type="EMBL" id="ADE19386.1"/>
    </source>
</evidence>
<dbReference type="PANTHER" id="PTHR48094">
    <property type="entry name" value="PROTEIN/NUCLEIC ACID DEGLYCASE DJ-1-RELATED"/>
    <property type="match status" value="1"/>
</dbReference>
<dbReference type="HOGENOM" id="CLU_000445_44_2_14"/>
<dbReference type="eggNOG" id="COG0693">
    <property type="taxonomic scope" value="Bacteria"/>
</dbReference>